<dbReference type="InterPro" id="IPR005467">
    <property type="entry name" value="His_kinase_dom"/>
</dbReference>
<protein>
    <recommendedName>
        <fullName evidence="2">histidine kinase</fullName>
        <ecNumber evidence="2">2.7.13.3</ecNumber>
    </recommendedName>
</protein>
<dbReference type="SMART" id="SM00448">
    <property type="entry name" value="REC"/>
    <property type="match status" value="1"/>
</dbReference>
<dbReference type="SMART" id="SM00387">
    <property type="entry name" value="HATPase_c"/>
    <property type="match status" value="1"/>
</dbReference>
<evidence type="ECO:0000259" key="8">
    <source>
        <dbReference type="PROSITE" id="PS50110"/>
    </source>
</evidence>
<dbReference type="PRINTS" id="PR00344">
    <property type="entry name" value="BCTRLSENSOR"/>
</dbReference>
<accession>A0A133VIG8</accession>
<dbReference type="PROSITE" id="PS50109">
    <property type="entry name" value="HIS_KIN"/>
    <property type="match status" value="1"/>
</dbReference>
<dbReference type="InterPro" id="IPR001789">
    <property type="entry name" value="Sig_transdc_resp-reg_receiver"/>
</dbReference>
<feature type="domain" description="Response regulatory" evidence="8">
    <location>
        <begin position="2"/>
        <end position="119"/>
    </location>
</feature>
<proteinExistence type="predicted"/>
<dbReference type="GO" id="GO:0004673">
    <property type="term" value="F:protein histidine kinase activity"/>
    <property type="evidence" value="ECO:0007669"/>
    <property type="project" value="UniProtKB-EC"/>
</dbReference>
<dbReference type="PROSITE" id="PS50112">
    <property type="entry name" value="PAS"/>
    <property type="match status" value="1"/>
</dbReference>
<evidence type="ECO:0000313" key="11">
    <source>
        <dbReference type="EMBL" id="KXB06238.1"/>
    </source>
</evidence>
<dbReference type="InterPro" id="IPR003594">
    <property type="entry name" value="HATPase_dom"/>
</dbReference>
<name>A0A133VIG8_9EURY</name>
<keyword evidence="5" id="KW-0418">Kinase</keyword>
<dbReference type="Proteomes" id="UP000070404">
    <property type="component" value="Unassembled WGS sequence"/>
</dbReference>
<feature type="domain" description="PAC" evidence="10">
    <location>
        <begin position="436"/>
        <end position="488"/>
    </location>
</feature>
<feature type="modified residue" description="4-aspartylphosphate" evidence="6">
    <location>
        <position position="53"/>
    </location>
</feature>
<dbReference type="PANTHER" id="PTHR43304:SF1">
    <property type="entry name" value="PAC DOMAIN-CONTAINING PROTEIN"/>
    <property type="match status" value="1"/>
</dbReference>
<dbReference type="EC" id="2.7.13.3" evidence="2"/>
<dbReference type="InterPro" id="IPR000700">
    <property type="entry name" value="PAS-assoc_C"/>
</dbReference>
<dbReference type="Gene3D" id="3.30.450.20">
    <property type="entry name" value="PAS domain"/>
    <property type="match status" value="2"/>
</dbReference>
<dbReference type="SMART" id="SM00091">
    <property type="entry name" value="PAS"/>
    <property type="match status" value="3"/>
</dbReference>
<dbReference type="NCBIfam" id="TIGR00229">
    <property type="entry name" value="sensory_box"/>
    <property type="match status" value="2"/>
</dbReference>
<evidence type="ECO:0000256" key="1">
    <source>
        <dbReference type="ARBA" id="ARBA00000085"/>
    </source>
</evidence>
<keyword evidence="12" id="KW-1185">Reference proteome</keyword>
<dbReference type="InterPro" id="IPR000014">
    <property type="entry name" value="PAS"/>
</dbReference>
<dbReference type="InterPro" id="IPR036890">
    <property type="entry name" value="HATPase_C_sf"/>
</dbReference>
<dbReference type="Gene3D" id="3.30.565.10">
    <property type="entry name" value="Histidine kinase-like ATPase, C-terminal domain"/>
    <property type="match status" value="1"/>
</dbReference>
<dbReference type="PROSITE" id="PS50113">
    <property type="entry name" value="PAC"/>
    <property type="match status" value="1"/>
</dbReference>
<dbReference type="EMBL" id="LHYF01000045">
    <property type="protein sequence ID" value="KXB06238.1"/>
    <property type="molecule type" value="Genomic_DNA"/>
</dbReference>
<comment type="caution">
    <text evidence="11">The sequence shown here is derived from an EMBL/GenBank/DDBJ whole genome shotgun (WGS) entry which is preliminary data.</text>
</comment>
<dbReference type="Gene3D" id="1.10.287.130">
    <property type="match status" value="1"/>
</dbReference>
<dbReference type="PROSITE" id="PS50110">
    <property type="entry name" value="RESPONSE_REGULATORY"/>
    <property type="match status" value="1"/>
</dbReference>
<evidence type="ECO:0000256" key="6">
    <source>
        <dbReference type="PROSITE-ProRule" id="PRU00169"/>
    </source>
</evidence>
<dbReference type="SMART" id="SM00086">
    <property type="entry name" value="PAC"/>
    <property type="match status" value="1"/>
</dbReference>
<evidence type="ECO:0000256" key="2">
    <source>
        <dbReference type="ARBA" id="ARBA00012438"/>
    </source>
</evidence>
<dbReference type="InterPro" id="IPR035965">
    <property type="entry name" value="PAS-like_dom_sf"/>
</dbReference>
<dbReference type="InterPro" id="IPR011006">
    <property type="entry name" value="CheY-like_superfamily"/>
</dbReference>
<keyword evidence="4" id="KW-0808">Transferase</keyword>
<evidence type="ECO:0000256" key="3">
    <source>
        <dbReference type="ARBA" id="ARBA00022553"/>
    </source>
</evidence>
<dbReference type="CDD" id="cd00075">
    <property type="entry name" value="HATPase"/>
    <property type="match status" value="1"/>
</dbReference>
<dbReference type="GO" id="GO:0000160">
    <property type="term" value="P:phosphorelay signal transduction system"/>
    <property type="evidence" value="ECO:0007669"/>
    <property type="project" value="InterPro"/>
</dbReference>
<dbReference type="Gene3D" id="3.40.50.2300">
    <property type="match status" value="1"/>
</dbReference>
<dbReference type="CDD" id="cd00130">
    <property type="entry name" value="PAS"/>
    <property type="match status" value="2"/>
</dbReference>
<comment type="catalytic activity">
    <reaction evidence="1">
        <text>ATP + protein L-histidine = ADP + protein N-phospho-L-histidine.</text>
        <dbReference type="EC" id="2.7.13.3"/>
    </reaction>
</comment>
<organism evidence="11 12">
    <name type="scientific">candidate division MSBL1 archaeon SCGC-AAA382C18</name>
    <dbReference type="NCBI Taxonomy" id="1698281"/>
    <lineage>
        <taxon>Archaea</taxon>
        <taxon>Methanobacteriati</taxon>
        <taxon>Methanobacteriota</taxon>
        <taxon>candidate division MSBL1</taxon>
    </lineage>
</organism>
<dbReference type="AlphaFoldDB" id="A0A133VIG8"/>
<dbReference type="SUPFAM" id="SSF55874">
    <property type="entry name" value="ATPase domain of HSP90 chaperone/DNA topoisomerase II/histidine kinase"/>
    <property type="match status" value="1"/>
</dbReference>
<dbReference type="Pfam" id="PF02518">
    <property type="entry name" value="HATPase_c"/>
    <property type="match status" value="1"/>
</dbReference>
<dbReference type="PANTHER" id="PTHR43304">
    <property type="entry name" value="PHYTOCHROME-LIKE PROTEIN CPH1"/>
    <property type="match status" value="1"/>
</dbReference>
<reference evidence="11 12" key="1">
    <citation type="journal article" date="2016" name="Sci. Rep.">
        <title>Metabolic traits of an uncultured archaeal lineage -MSBL1- from brine pools of the Red Sea.</title>
        <authorList>
            <person name="Mwirichia R."/>
            <person name="Alam I."/>
            <person name="Rashid M."/>
            <person name="Vinu M."/>
            <person name="Ba-Alawi W."/>
            <person name="Anthony Kamau A."/>
            <person name="Kamanda Ngugi D."/>
            <person name="Goker M."/>
            <person name="Klenk H.P."/>
            <person name="Bajic V."/>
            <person name="Stingl U."/>
        </authorList>
    </citation>
    <scope>NUCLEOTIDE SEQUENCE [LARGE SCALE GENOMIC DNA]</scope>
    <source>
        <strain evidence="11">SCGC-AAA382C18</strain>
    </source>
</reference>
<evidence type="ECO:0000259" key="9">
    <source>
        <dbReference type="PROSITE" id="PS50112"/>
    </source>
</evidence>
<sequence length="697" mass="80000">MKVLLVDDEPDLLEHAKIFLENEVDDLTIETANSPRSALDRFNDDEIDAIVSDYQMPRMDGLEFLETIREEKDSDIPFIIFTGKGREEVAMDALNLGVDRYLQKGGNPKSQYGVLGQAIIQEVEHKEAREEIESLAKYPSENPDPVLRIERNGEVIYSNEAGRALLSKWNIDVGGVVPEKWKGYIENVFESEKSKNEEIEVREKVYSVRVSPVVVEGYANLYTSDITELKNAEERTRKLYRDIRETFNAIGEIAFLLDRDHNILMANKAAEDFFDKSEEELKNEKCYKLAHGMEDPIENCPLERTLEDNEPKETEFKHEDLGKYFLARTYPIVDGVESPKKFAHQMIDITERKKIENHLEESRNKFRSFFENEPEYCYMVSPNGKIIDVNKSALNTLGYKKEEIKGAPVVPTIYAPSSREKAKKLFEKWKNGEKIDHEELEIVTKDGEKRTVLLSADTVSDSEEKILYSVSVQRDITKQKKAEEREEFLHSLLRHDVQNKAQIVQGYLELLEGYNLPREAKEYIEKAMDGSRKEMDIIEKVRTLRRADEEKIKKVDVSSTICDNLGGWESEAEENDMEIVTECSSEEYMVKGGSLLDRIFSNIIENSPQHSEGSKIKISTKSNDGEVVCFIEDDGKGIPEGDKEKIFDRGFTTDEERGSGLGMFLVKTLLEIYKWRGREEKPLPNERDELGGGSSHM</sequence>
<evidence type="ECO:0000256" key="4">
    <source>
        <dbReference type="ARBA" id="ARBA00022679"/>
    </source>
</evidence>
<dbReference type="InterPro" id="IPR052162">
    <property type="entry name" value="Sensor_kinase/Photoreceptor"/>
</dbReference>
<dbReference type="CDD" id="cd00156">
    <property type="entry name" value="REC"/>
    <property type="match status" value="1"/>
</dbReference>
<keyword evidence="3 6" id="KW-0597">Phosphoprotein</keyword>
<evidence type="ECO:0000259" key="7">
    <source>
        <dbReference type="PROSITE" id="PS50109"/>
    </source>
</evidence>
<dbReference type="SUPFAM" id="SSF55785">
    <property type="entry name" value="PYP-like sensor domain (PAS domain)"/>
    <property type="match status" value="2"/>
</dbReference>
<gene>
    <name evidence="11" type="ORF">AKJ52_02420</name>
</gene>
<dbReference type="InterPro" id="IPR004358">
    <property type="entry name" value="Sig_transdc_His_kin-like_C"/>
</dbReference>
<evidence type="ECO:0000259" key="10">
    <source>
        <dbReference type="PROSITE" id="PS50113"/>
    </source>
</evidence>
<evidence type="ECO:0000256" key="5">
    <source>
        <dbReference type="ARBA" id="ARBA00022777"/>
    </source>
</evidence>
<dbReference type="SUPFAM" id="SSF52172">
    <property type="entry name" value="CheY-like"/>
    <property type="match status" value="1"/>
</dbReference>
<feature type="domain" description="PAS" evidence="9">
    <location>
        <begin position="362"/>
        <end position="433"/>
    </location>
</feature>
<dbReference type="InterPro" id="IPR001610">
    <property type="entry name" value="PAC"/>
</dbReference>
<feature type="domain" description="Histidine kinase" evidence="7">
    <location>
        <begin position="492"/>
        <end position="678"/>
    </location>
</feature>
<dbReference type="Pfam" id="PF00072">
    <property type="entry name" value="Response_reg"/>
    <property type="match status" value="1"/>
</dbReference>
<evidence type="ECO:0000313" key="12">
    <source>
        <dbReference type="Proteomes" id="UP000070404"/>
    </source>
</evidence>
<dbReference type="Pfam" id="PF13426">
    <property type="entry name" value="PAS_9"/>
    <property type="match status" value="2"/>
</dbReference>